<evidence type="ECO:0000313" key="2">
    <source>
        <dbReference type="EnsemblPlants" id="TuG1812G0100003745.01.T01.cds419258"/>
    </source>
</evidence>
<accession>A0A8R7P263</accession>
<dbReference type="EnsemblPlants" id="TuG1812G0100003745.01.T01">
    <property type="protein sequence ID" value="TuG1812G0100003745.01.T01.cds419258"/>
    <property type="gene ID" value="TuG1812G0100003745.01"/>
</dbReference>
<proteinExistence type="predicted"/>
<feature type="compositionally biased region" description="Low complexity" evidence="1">
    <location>
        <begin position="85"/>
        <end position="95"/>
    </location>
</feature>
<evidence type="ECO:0000313" key="3">
    <source>
        <dbReference type="Proteomes" id="UP000015106"/>
    </source>
</evidence>
<protein>
    <submittedName>
        <fullName evidence="2">Uncharacterized protein</fullName>
    </submittedName>
</protein>
<keyword evidence="3" id="KW-1185">Reference proteome</keyword>
<reference evidence="2" key="3">
    <citation type="submission" date="2022-06" db="UniProtKB">
        <authorList>
            <consortium name="EnsemblPlants"/>
        </authorList>
    </citation>
    <scope>IDENTIFICATION</scope>
</reference>
<dbReference type="Proteomes" id="UP000015106">
    <property type="component" value="Chromosome 1"/>
</dbReference>
<sequence>MVLRPPPPLLGVPAPPLLRPAAAAASGTRERDGADGRRRGGPRQDVQPARRPAPGVVRGAAPDQAARPQGRRAAPPPPPPPPPGRARGAAAPAGPRRGRHALRRLQAARPHGPQPAAQLRTAGDDGGASSCFLGRITGRRPGSSARIDRPLLFLLSAAAHPSTARPERTYNGGTID</sequence>
<organism evidence="2 3">
    <name type="scientific">Triticum urartu</name>
    <name type="common">Red wild einkorn</name>
    <name type="synonym">Crithodium urartu</name>
    <dbReference type="NCBI Taxonomy" id="4572"/>
    <lineage>
        <taxon>Eukaryota</taxon>
        <taxon>Viridiplantae</taxon>
        <taxon>Streptophyta</taxon>
        <taxon>Embryophyta</taxon>
        <taxon>Tracheophyta</taxon>
        <taxon>Spermatophyta</taxon>
        <taxon>Magnoliopsida</taxon>
        <taxon>Liliopsida</taxon>
        <taxon>Poales</taxon>
        <taxon>Poaceae</taxon>
        <taxon>BOP clade</taxon>
        <taxon>Pooideae</taxon>
        <taxon>Triticodae</taxon>
        <taxon>Triticeae</taxon>
        <taxon>Triticinae</taxon>
        <taxon>Triticum</taxon>
    </lineage>
</organism>
<dbReference type="Gramene" id="TuG1812G0100003745.01.T01">
    <property type="protein sequence ID" value="TuG1812G0100003745.01.T01.cds419258"/>
    <property type="gene ID" value="TuG1812G0100003745.01"/>
</dbReference>
<feature type="compositionally biased region" description="Low complexity" evidence="1">
    <location>
        <begin position="58"/>
        <end position="73"/>
    </location>
</feature>
<feature type="compositionally biased region" description="Basic and acidic residues" evidence="1">
    <location>
        <begin position="28"/>
        <end position="38"/>
    </location>
</feature>
<feature type="compositionally biased region" description="Pro residues" evidence="1">
    <location>
        <begin position="74"/>
        <end position="84"/>
    </location>
</feature>
<feature type="compositionally biased region" description="Pro residues" evidence="1">
    <location>
        <begin position="1"/>
        <end position="18"/>
    </location>
</feature>
<evidence type="ECO:0000256" key="1">
    <source>
        <dbReference type="SAM" id="MobiDB-lite"/>
    </source>
</evidence>
<feature type="region of interest" description="Disordered" evidence="1">
    <location>
        <begin position="1"/>
        <end position="144"/>
    </location>
</feature>
<name>A0A8R7P263_TRIUA</name>
<reference evidence="2" key="2">
    <citation type="submission" date="2018-03" db="EMBL/GenBank/DDBJ databases">
        <title>The Triticum urartu genome reveals the dynamic nature of wheat genome evolution.</title>
        <authorList>
            <person name="Ling H."/>
            <person name="Ma B."/>
            <person name="Shi X."/>
            <person name="Liu H."/>
            <person name="Dong L."/>
            <person name="Sun H."/>
            <person name="Cao Y."/>
            <person name="Gao Q."/>
            <person name="Zheng S."/>
            <person name="Li Y."/>
            <person name="Yu Y."/>
            <person name="Du H."/>
            <person name="Qi M."/>
            <person name="Li Y."/>
            <person name="Yu H."/>
            <person name="Cui Y."/>
            <person name="Wang N."/>
            <person name="Chen C."/>
            <person name="Wu H."/>
            <person name="Zhao Y."/>
            <person name="Zhang J."/>
            <person name="Li Y."/>
            <person name="Zhou W."/>
            <person name="Zhang B."/>
            <person name="Hu W."/>
            <person name="Eijk M."/>
            <person name="Tang J."/>
            <person name="Witsenboer H."/>
            <person name="Zhao S."/>
            <person name="Li Z."/>
            <person name="Zhang A."/>
            <person name="Wang D."/>
            <person name="Liang C."/>
        </authorList>
    </citation>
    <scope>NUCLEOTIDE SEQUENCE [LARGE SCALE GENOMIC DNA]</scope>
    <source>
        <strain evidence="2">cv. G1812</strain>
    </source>
</reference>
<reference evidence="3" key="1">
    <citation type="journal article" date="2013" name="Nature">
        <title>Draft genome of the wheat A-genome progenitor Triticum urartu.</title>
        <authorList>
            <person name="Ling H.Q."/>
            <person name="Zhao S."/>
            <person name="Liu D."/>
            <person name="Wang J."/>
            <person name="Sun H."/>
            <person name="Zhang C."/>
            <person name="Fan H."/>
            <person name="Li D."/>
            <person name="Dong L."/>
            <person name="Tao Y."/>
            <person name="Gao C."/>
            <person name="Wu H."/>
            <person name="Li Y."/>
            <person name="Cui Y."/>
            <person name="Guo X."/>
            <person name="Zheng S."/>
            <person name="Wang B."/>
            <person name="Yu K."/>
            <person name="Liang Q."/>
            <person name="Yang W."/>
            <person name="Lou X."/>
            <person name="Chen J."/>
            <person name="Feng M."/>
            <person name="Jian J."/>
            <person name="Zhang X."/>
            <person name="Luo G."/>
            <person name="Jiang Y."/>
            <person name="Liu J."/>
            <person name="Wang Z."/>
            <person name="Sha Y."/>
            <person name="Zhang B."/>
            <person name="Wu H."/>
            <person name="Tang D."/>
            <person name="Shen Q."/>
            <person name="Xue P."/>
            <person name="Zou S."/>
            <person name="Wang X."/>
            <person name="Liu X."/>
            <person name="Wang F."/>
            <person name="Yang Y."/>
            <person name="An X."/>
            <person name="Dong Z."/>
            <person name="Zhang K."/>
            <person name="Zhang X."/>
            <person name="Luo M.C."/>
            <person name="Dvorak J."/>
            <person name="Tong Y."/>
            <person name="Wang J."/>
            <person name="Yang H."/>
            <person name="Li Z."/>
            <person name="Wang D."/>
            <person name="Zhang A."/>
            <person name="Wang J."/>
        </authorList>
    </citation>
    <scope>NUCLEOTIDE SEQUENCE</scope>
    <source>
        <strain evidence="3">cv. G1812</strain>
    </source>
</reference>
<dbReference type="AlphaFoldDB" id="A0A8R7P263"/>